<dbReference type="GO" id="GO:0006508">
    <property type="term" value="P:proteolysis"/>
    <property type="evidence" value="ECO:0007669"/>
    <property type="project" value="UniProtKB-KW"/>
</dbReference>
<dbReference type="GO" id="GO:0003964">
    <property type="term" value="F:RNA-directed DNA polymerase activity"/>
    <property type="evidence" value="ECO:0007669"/>
    <property type="project" value="UniProtKB-KW"/>
</dbReference>
<feature type="compositionally biased region" description="Acidic residues" evidence="18">
    <location>
        <begin position="808"/>
        <end position="818"/>
    </location>
</feature>
<keyword evidence="13" id="KW-0695">RNA-directed DNA polymerase</keyword>
<dbReference type="GO" id="GO:0003676">
    <property type="term" value="F:nucleic acid binding"/>
    <property type="evidence" value="ECO:0007669"/>
    <property type="project" value="InterPro"/>
</dbReference>
<dbReference type="GO" id="GO:0042575">
    <property type="term" value="C:DNA polymerase complex"/>
    <property type="evidence" value="ECO:0007669"/>
    <property type="project" value="UniProtKB-ARBA"/>
</dbReference>
<comment type="caution">
    <text evidence="20">The sequence shown here is derived from an EMBL/GenBank/DDBJ whole genome shotgun (WGS) entry which is preliminary data.</text>
</comment>
<evidence type="ECO:0000259" key="19">
    <source>
        <dbReference type="PROSITE" id="PS50994"/>
    </source>
</evidence>
<dbReference type="GO" id="GO:0003887">
    <property type="term" value="F:DNA-directed DNA polymerase activity"/>
    <property type="evidence" value="ECO:0007669"/>
    <property type="project" value="UniProtKB-KW"/>
</dbReference>
<keyword evidence="21" id="KW-1185">Reference proteome</keyword>
<dbReference type="InterPro" id="IPR013103">
    <property type="entry name" value="RVT_2"/>
</dbReference>
<keyword evidence="17" id="KW-0511">Multifunctional enzyme</keyword>
<dbReference type="EMBL" id="JALNTZ010000004">
    <property type="protein sequence ID" value="KAJ3654942.1"/>
    <property type="molecule type" value="Genomic_DNA"/>
</dbReference>
<dbReference type="PANTHER" id="PTHR42648">
    <property type="entry name" value="TRANSPOSASE, PUTATIVE-RELATED"/>
    <property type="match status" value="1"/>
</dbReference>
<dbReference type="GO" id="GO:0015074">
    <property type="term" value="P:DNA integration"/>
    <property type="evidence" value="ECO:0007669"/>
    <property type="project" value="UniProtKB-KW"/>
</dbReference>
<keyword evidence="12" id="KW-0229">DNA integration</keyword>
<evidence type="ECO:0000256" key="16">
    <source>
        <dbReference type="ARBA" id="ARBA00023172"/>
    </source>
</evidence>
<dbReference type="CDD" id="cd09272">
    <property type="entry name" value="RNase_HI_RT_Ty1"/>
    <property type="match status" value="1"/>
</dbReference>
<dbReference type="Pfam" id="PF14223">
    <property type="entry name" value="Retrotran_gag_2"/>
    <property type="match status" value="1"/>
</dbReference>
<keyword evidence="4" id="KW-0540">Nuclease</keyword>
<keyword evidence="14" id="KW-0239">DNA-directed DNA polymerase</keyword>
<organism evidence="20 21">
    <name type="scientific">Zophobas morio</name>
    <dbReference type="NCBI Taxonomy" id="2755281"/>
    <lineage>
        <taxon>Eukaryota</taxon>
        <taxon>Metazoa</taxon>
        <taxon>Ecdysozoa</taxon>
        <taxon>Arthropoda</taxon>
        <taxon>Hexapoda</taxon>
        <taxon>Insecta</taxon>
        <taxon>Pterygota</taxon>
        <taxon>Neoptera</taxon>
        <taxon>Endopterygota</taxon>
        <taxon>Coleoptera</taxon>
        <taxon>Polyphaga</taxon>
        <taxon>Cucujiformia</taxon>
        <taxon>Tenebrionidae</taxon>
        <taxon>Zophobas</taxon>
    </lineage>
</organism>
<evidence type="ECO:0000313" key="21">
    <source>
        <dbReference type="Proteomes" id="UP001168821"/>
    </source>
</evidence>
<keyword evidence="5" id="KW-0479">Metal-binding</keyword>
<dbReference type="Gene3D" id="3.30.420.10">
    <property type="entry name" value="Ribonuclease H-like superfamily/Ribonuclease H"/>
    <property type="match status" value="1"/>
</dbReference>
<evidence type="ECO:0000256" key="11">
    <source>
        <dbReference type="ARBA" id="ARBA00022842"/>
    </source>
</evidence>
<dbReference type="InterPro" id="IPR012337">
    <property type="entry name" value="RNaseH-like_sf"/>
</dbReference>
<dbReference type="Pfam" id="PF00665">
    <property type="entry name" value="rve"/>
    <property type="match status" value="1"/>
</dbReference>
<dbReference type="InterPro" id="IPR036397">
    <property type="entry name" value="RNaseH_sf"/>
</dbReference>
<dbReference type="InterPro" id="IPR043502">
    <property type="entry name" value="DNA/RNA_pol_sf"/>
</dbReference>
<comment type="function">
    <text evidence="1">The aspartyl protease (PR) mediates the proteolytic cleavages of the Gag and Gag-Pol polyproteins after assembly of the VLP.</text>
</comment>
<evidence type="ECO:0000256" key="17">
    <source>
        <dbReference type="ARBA" id="ARBA00023268"/>
    </source>
</evidence>
<keyword evidence="10" id="KW-0067">ATP-binding</keyword>
<evidence type="ECO:0000256" key="5">
    <source>
        <dbReference type="ARBA" id="ARBA00022723"/>
    </source>
</evidence>
<feature type="domain" description="Integrase catalytic" evidence="19">
    <location>
        <begin position="470"/>
        <end position="647"/>
    </location>
</feature>
<protein>
    <recommendedName>
        <fullName evidence="19">Integrase catalytic domain-containing protein</fullName>
    </recommendedName>
</protein>
<keyword evidence="16" id="KW-0233">DNA recombination</keyword>
<feature type="region of interest" description="Disordered" evidence="18">
    <location>
        <begin position="797"/>
        <end position="823"/>
    </location>
</feature>
<evidence type="ECO:0000313" key="20">
    <source>
        <dbReference type="EMBL" id="KAJ3654942.1"/>
    </source>
</evidence>
<proteinExistence type="predicted"/>
<keyword evidence="14" id="KW-0548">Nucleotidyltransferase</keyword>
<evidence type="ECO:0000256" key="18">
    <source>
        <dbReference type="SAM" id="MobiDB-lite"/>
    </source>
</evidence>
<keyword evidence="2" id="KW-1188">Viral release from host cell</keyword>
<keyword evidence="3" id="KW-0645">Protease</keyword>
<evidence type="ECO:0000256" key="1">
    <source>
        <dbReference type="ARBA" id="ARBA00002180"/>
    </source>
</evidence>
<evidence type="ECO:0000256" key="6">
    <source>
        <dbReference type="ARBA" id="ARBA00022741"/>
    </source>
</evidence>
<keyword evidence="14" id="KW-0808">Transferase</keyword>
<dbReference type="InterPro" id="IPR039537">
    <property type="entry name" value="Retrotran_Ty1/copia-like"/>
</dbReference>
<evidence type="ECO:0000256" key="3">
    <source>
        <dbReference type="ARBA" id="ARBA00022670"/>
    </source>
</evidence>
<evidence type="ECO:0000256" key="2">
    <source>
        <dbReference type="ARBA" id="ARBA00022612"/>
    </source>
</evidence>
<feature type="compositionally biased region" description="Basic and acidic residues" evidence="18">
    <location>
        <begin position="798"/>
        <end position="807"/>
    </location>
</feature>
<dbReference type="InterPro" id="IPR001584">
    <property type="entry name" value="Integrase_cat-core"/>
</dbReference>
<reference evidence="20" key="1">
    <citation type="journal article" date="2023" name="G3 (Bethesda)">
        <title>Whole genome assemblies of Zophobas morio and Tenebrio molitor.</title>
        <authorList>
            <person name="Kaur S."/>
            <person name="Stinson S.A."/>
            <person name="diCenzo G.C."/>
        </authorList>
    </citation>
    <scope>NUCLEOTIDE SEQUENCE</scope>
    <source>
        <strain evidence="20">QUZm001</strain>
    </source>
</reference>
<keyword evidence="9" id="KW-0378">Hydrolase</keyword>
<gene>
    <name evidence="20" type="ORF">Zmor_014092</name>
</gene>
<dbReference type="GO" id="GO:0006310">
    <property type="term" value="P:DNA recombination"/>
    <property type="evidence" value="ECO:0007669"/>
    <property type="project" value="UniProtKB-KW"/>
</dbReference>
<dbReference type="Pfam" id="PF25597">
    <property type="entry name" value="SH3_retrovirus"/>
    <property type="match status" value="1"/>
</dbReference>
<dbReference type="SUPFAM" id="SSF53098">
    <property type="entry name" value="Ribonuclease H-like"/>
    <property type="match status" value="1"/>
</dbReference>
<keyword evidence="8" id="KW-0255">Endonuclease</keyword>
<evidence type="ECO:0000256" key="14">
    <source>
        <dbReference type="ARBA" id="ARBA00022932"/>
    </source>
</evidence>
<evidence type="ECO:0000256" key="13">
    <source>
        <dbReference type="ARBA" id="ARBA00022918"/>
    </source>
</evidence>
<name>A0AA38IJ40_9CUCU</name>
<dbReference type="InterPro" id="IPR025724">
    <property type="entry name" value="GAG-pre-integrase_dom"/>
</dbReference>
<dbReference type="GO" id="GO:0004519">
    <property type="term" value="F:endonuclease activity"/>
    <property type="evidence" value="ECO:0007669"/>
    <property type="project" value="UniProtKB-KW"/>
</dbReference>
<keyword evidence="15" id="KW-0917">Virion maturation</keyword>
<dbReference type="InterPro" id="IPR054722">
    <property type="entry name" value="PolX-like_BBD"/>
</dbReference>
<dbReference type="PANTHER" id="PTHR42648:SF11">
    <property type="entry name" value="TRANSPOSON TY4-P GAG-POL POLYPROTEIN"/>
    <property type="match status" value="1"/>
</dbReference>
<accession>A0AA38IJ40</accession>
<dbReference type="Pfam" id="PF13976">
    <property type="entry name" value="gag_pre-integrs"/>
    <property type="match status" value="1"/>
</dbReference>
<dbReference type="PROSITE" id="PS50994">
    <property type="entry name" value="INTEGRASE"/>
    <property type="match status" value="1"/>
</dbReference>
<keyword evidence="6" id="KW-0547">Nucleotide-binding</keyword>
<dbReference type="InterPro" id="IPR057670">
    <property type="entry name" value="SH3_retrovirus"/>
</dbReference>
<dbReference type="GO" id="GO:0004190">
    <property type="term" value="F:aspartic-type endopeptidase activity"/>
    <property type="evidence" value="ECO:0007669"/>
    <property type="project" value="UniProtKB-KW"/>
</dbReference>
<keyword evidence="7" id="KW-0064">Aspartyl protease</keyword>
<evidence type="ECO:0000256" key="7">
    <source>
        <dbReference type="ARBA" id="ARBA00022750"/>
    </source>
</evidence>
<evidence type="ECO:0000256" key="8">
    <source>
        <dbReference type="ARBA" id="ARBA00022759"/>
    </source>
</evidence>
<dbReference type="SUPFAM" id="SSF56672">
    <property type="entry name" value="DNA/RNA polymerases"/>
    <property type="match status" value="1"/>
</dbReference>
<sequence length="1353" mass="155142">MSGAVLYIEKLSKENYDTWRLQMEAILIKNDFWGYANGKISKPMPVTDAITRAVTNQKEIDTWETADNKARSDIILSISPSELCHIKRCKTSHEVWIKLAEIYLSKGPARKATLLKRLLFTKMQEGEHMRDHLNLFFDTNDKLLEMGIEVAEDLLSILLLYSIPDNYENFRCAIEARDNLPSPEALKVKLLEEFDARRGKTVGKTDQDALYMKSLGGHSLKKTSGGNFASQKGLKKLYKCNYCHKLGHKAAECWKKANKQKHSNQSTSKVEEVFVAETVNVALKSVEVNTNEWCIDSGATSHMCHDRKMFSDIVPVTNQKVRLAVNITTNILGKGTVHLIVQSGQGQKKIRLENVLFVPNLKTNLMSISKITSNGYNVNFKETHVLVSNAQGNPVLMAKKRGELFYVETFTESGAIASQEVNEAEKWHRRYGHLNEHDLKKVFMKDMVLGIPSRIMGPLPTCEVCIQGKQSATPFPESKNRSEQLLDLVHSDLCGPMRVQSLGGASYFATFIDDKSRYVSVYFLKNKSDVKEAFLHYKSYIENQTGNKIKVLRTDNGLEYCGAEFTQQLESAGVKRQRTVAYTPQQNGTAERMNRTLVEMARCSLLEAKLPTTFWAEAIATAAYIRNRCPTRSLTDMTPYEARFGKKPDVSHFKTFGCRAYVLNKRPGQGKFDQKSFECIFVGYSKESKAYRLWDSKAKKIVISRDVRFLETEQSREEQVTPQVTEFTTFDLLQNESRLENQGEVEAIEPELEPEPEPAEIEENRAIEVKRGRGRPKLVRTGQKGRPRKVYPVQYVQPEHEGGVHREEEEEDEENESDEEHHETNLVVDELIGPTWEKAMTGPYSHEWKEAMIAEFESLQESGAWVLVKRPENQHVIGCRWVLRTKFKADGSIERRKARLVAKGYSQRPGIDFQETYSPIARQSSIRILIALAAEFDLNLYQLDVTMAYINGDLEEEVYMEQVPGFETNEDEIYLLKRAIYGLKQSGRQWFKKLDEELRKFGLKPSETEKCIYYMKTENFYLIAVIYVDDLIVGTNNQSIFNRLKETLNQKYKIKDLGNLHYCLGIEFKQDPFTKTISMSQRKYIEDVLIRFGMENSKPVTTPLDNNVKLSKKMEPITKEEISEMKMIPYQSLIGSLMYLAVSTRPDIAYSVYFLSQYNTNPGKAHWMAAKRILRYLRGTTNHGLVYQKTENPLIGFVDSDWGASLDDRISYTGFVFKLADAAITWQSKKQRTVALSSTEAEYLALGEATKEAVYLRNLLQEIGYMHLKCEPTVLFCDNQGAQNLTKNPVFHCRTKHIDIRHHYIREIFRKGEIDVKYIPSDDMVADVLTKGLYRPKHEKFRKYLGISDVTTH</sequence>
<evidence type="ECO:0000256" key="15">
    <source>
        <dbReference type="ARBA" id="ARBA00023113"/>
    </source>
</evidence>
<evidence type="ECO:0000256" key="4">
    <source>
        <dbReference type="ARBA" id="ARBA00022722"/>
    </source>
</evidence>
<keyword evidence="11" id="KW-0460">Magnesium</keyword>
<evidence type="ECO:0000256" key="9">
    <source>
        <dbReference type="ARBA" id="ARBA00022801"/>
    </source>
</evidence>
<dbReference type="Pfam" id="PF22936">
    <property type="entry name" value="Pol_BBD"/>
    <property type="match status" value="1"/>
</dbReference>
<dbReference type="Pfam" id="PF07727">
    <property type="entry name" value="RVT_2"/>
    <property type="match status" value="1"/>
</dbReference>
<evidence type="ECO:0000256" key="10">
    <source>
        <dbReference type="ARBA" id="ARBA00022840"/>
    </source>
</evidence>
<dbReference type="Proteomes" id="UP001168821">
    <property type="component" value="Unassembled WGS sequence"/>
</dbReference>
<evidence type="ECO:0000256" key="12">
    <source>
        <dbReference type="ARBA" id="ARBA00022908"/>
    </source>
</evidence>
<dbReference type="GO" id="GO:0005524">
    <property type="term" value="F:ATP binding"/>
    <property type="evidence" value="ECO:0007669"/>
    <property type="project" value="UniProtKB-KW"/>
</dbReference>
<dbReference type="GO" id="GO:0046872">
    <property type="term" value="F:metal ion binding"/>
    <property type="evidence" value="ECO:0007669"/>
    <property type="project" value="UniProtKB-KW"/>
</dbReference>